<dbReference type="SUPFAM" id="SSF52540">
    <property type="entry name" value="P-loop containing nucleoside triphosphate hydrolases"/>
    <property type="match status" value="2"/>
</dbReference>
<gene>
    <name evidence="2" type="ORF">METUNv1_02375</name>
</gene>
<dbReference type="InterPro" id="IPR022488">
    <property type="entry name" value="PPK2-related"/>
</dbReference>
<proteinExistence type="predicted"/>
<protein>
    <submittedName>
        <fullName evidence="2">Polyphosphate:AMP phosphotransferase</fullName>
    </submittedName>
</protein>
<dbReference type="InterPro" id="IPR022489">
    <property type="entry name" value="PolyP_AMP_Tfrase"/>
</dbReference>
<dbReference type="NCBIfam" id="TIGR03708">
    <property type="entry name" value="poly_P_AMP_trns"/>
    <property type="match status" value="1"/>
</dbReference>
<dbReference type="GO" id="GO:0006797">
    <property type="term" value="P:polyphosphate metabolic process"/>
    <property type="evidence" value="ECO:0007669"/>
    <property type="project" value="InterPro"/>
</dbReference>
<dbReference type="InterPro" id="IPR027417">
    <property type="entry name" value="P-loop_NTPase"/>
</dbReference>
<dbReference type="Pfam" id="PF03976">
    <property type="entry name" value="PPK2"/>
    <property type="match status" value="2"/>
</dbReference>
<dbReference type="Proteomes" id="UP000005019">
    <property type="component" value="Unassembled WGS sequence"/>
</dbReference>
<dbReference type="eggNOG" id="COG2326">
    <property type="taxonomic scope" value="Bacteria"/>
</dbReference>
<dbReference type="PANTHER" id="PTHR34383:SF3">
    <property type="entry name" value="POLYPHOSPHATE:AMP PHOSPHOTRANSFERASE"/>
    <property type="match status" value="1"/>
</dbReference>
<sequence length="492" mass="57736">MFASLSQQVEPMDEERLERAVSRLRADLLDAQYSVLEQARTPVVVLIAGIAGAGRGRVVNTLNEWMDPRHIRTSAFGPRDEAERQRPHMWRYWQALPSRGRTAIIFEGWYTEAIDARVNRRIKRHAFWHTLHEIQRFERMLAMEGAVVLKFWLHLDADRQRAHFRELERDRATRWRVTAEDWRAHRQHKRICKVAEEAIRMSDTVHAPWHLIDASDLGQAQLAVGKVILKALKTALSGQRRTAAPALPPLVVPSEQPAQPARVVTKPMSKHDYEPELEHLQGRLNMLLRHPAFARRSLAVVFEGMDAAGKGGAIRRITHALDARNYRVHPVAAPTEHERRYPWLWRFWRDVPRDGRVALFDRSWYGRVLVERVEGFAAEPDWSRAYEEINAFEQEWTEHGIIVCKFWLEVSADEQLRRFNERGRRRFKRFKITPEDWRNRERWGDYLPAVQDMLARTHTERAPWAVVVADDKYRARLAILESLCERLESELQ</sequence>
<keyword evidence="3" id="KW-1185">Reference proteome</keyword>
<evidence type="ECO:0000313" key="2">
    <source>
        <dbReference type="EMBL" id="EGK70989.1"/>
    </source>
</evidence>
<dbReference type="AlphaFoldDB" id="F5RDK8"/>
<reference evidence="2 3" key="1">
    <citation type="journal article" date="2011" name="J. Bacteriol.">
        <title>Genome sequence of Methyloversatilis universalis FAM5T, a methylotrophic representative of the order Rhodocyclales.</title>
        <authorList>
            <person name="Kittichotirat W."/>
            <person name="Good N.M."/>
            <person name="Hall R."/>
            <person name="Bringel F."/>
            <person name="Lajus A."/>
            <person name="Medigue C."/>
            <person name="Smalley N.E."/>
            <person name="Beck D."/>
            <person name="Bumgarner R."/>
            <person name="Vuilleumier S."/>
            <person name="Kalyuzhnaya M.G."/>
        </authorList>
    </citation>
    <scope>NUCLEOTIDE SEQUENCE [LARGE SCALE GENOMIC DNA]</scope>
    <source>
        <strain evidence="3">ATCC BAA-1314 / JCM 13912 / FAM5</strain>
    </source>
</reference>
<dbReference type="STRING" id="1000565.METUNv1_02375"/>
<dbReference type="EMBL" id="AFHG01000052">
    <property type="protein sequence ID" value="EGK70989.1"/>
    <property type="molecule type" value="Genomic_DNA"/>
</dbReference>
<dbReference type="RefSeq" id="WP_008061906.1">
    <property type="nucleotide sequence ID" value="NZ_AFHG01000052.1"/>
</dbReference>
<evidence type="ECO:0000259" key="1">
    <source>
        <dbReference type="Pfam" id="PF03976"/>
    </source>
</evidence>
<evidence type="ECO:0000313" key="3">
    <source>
        <dbReference type="Proteomes" id="UP000005019"/>
    </source>
</evidence>
<comment type="caution">
    <text evidence="2">The sequence shown here is derived from an EMBL/GenBank/DDBJ whole genome shotgun (WGS) entry which is preliminary data.</text>
</comment>
<dbReference type="OrthoDB" id="9775224at2"/>
<dbReference type="GO" id="GO:0043751">
    <property type="term" value="F:polyphosphate:AMP phosphotransferase activity"/>
    <property type="evidence" value="ECO:0007669"/>
    <property type="project" value="InterPro"/>
</dbReference>
<name>F5RDK8_METUF</name>
<dbReference type="PANTHER" id="PTHR34383">
    <property type="entry name" value="POLYPHOSPHATE:AMP PHOSPHOTRANSFERASE-RELATED"/>
    <property type="match status" value="1"/>
</dbReference>
<feature type="domain" description="Polyphosphate kinase-2-related" evidence="1">
    <location>
        <begin position="268"/>
        <end position="489"/>
    </location>
</feature>
<feature type="domain" description="Polyphosphate kinase-2-related" evidence="1">
    <location>
        <begin position="13"/>
        <end position="235"/>
    </location>
</feature>
<keyword evidence="2" id="KW-0808">Transferase</keyword>
<accession>F5RDK8</accession>
<dbReference type="Gene3D" id="3.40.50.300">
    <property type="entry name" value="P-loop containing nucleotide triphosphate hydrolases"/>
    <property type="match status" value="2"/>
</dbReference>
<organism evidence="2 3">
    <name type="scientific">Methyloversatilis universalis (strain ATCC BAA-1314 / DSM 25237 / JCM 13912 / CCUG 52030 / FAM5)</name>
    <dbReference type="NCBI Taxonomy" id="1000565"/>
    <lineage>
        <taxon>Bacteria</taxon>
        <taxon>Pseudomonadati</taxon>
        <taxon>Pseudomonadota</taxon>
        <taxon>Betaproteobacteria</taxon>
        <taxon>Nitrosomonadales</taxon>
        <taxon>Sterolibacteriaceae</taxon>
        <taxon>Methyloversatilis</taxon>
    </lineage>
</organism>